<feature type="transmembrane region" description="Helical" evidence="1">
    <location>
        <begin position="21"/>
        <end position="42"/>
    </location>
</feature>
<evidence type="ECO:0000313" key="2">
    <source>
        <dbReference type="Proteomes" id="UP000046393"/>
    </source>
</evidence>
<dbReference type="WBParaSite" id="SMUV_0000429001-mRNA-1">
    <property type="protein sequence ID" value="SMUV_0000429001-mRNA-1"/>
    <property type="gene ID" value="SMUV_0000429001"/>
</dbReference>
<dbReference type="STRING" id="451379.A0A158R4S5"/>
<reference evidence="3" key="1">
    <citation type="submission" date="2016-04" db="UniProtKB">
        <authorList>
            <consortium name="WormBaseParasite"/>
        </authorList>
    </citation>
    <scope>IDENTIFICATION</scope>
</reference>
<keyword evidence="2" id="KW-1185">Reference proteome</keyword>
<keyword evidence="1" id="KW-0472">Membrane</keyword>
<keyword evidence="1" id="KW-0812">Transmembrane</keyword>
<organism evidence="2 3">
    <name type="scientific">Syphacia muris</name>
    <dbReference type="NCBI Taxonomy" id="451379"/>
    <lineage>
        <taxon>Eukaryota</taxon>
        <taxon>Metazoa</taxon>
        <taxon>Ecdysozoa</taxon>
        <taxon>Nematoda</taxon>
        <taxon>Chromadorea</taxon>
        <taxon>Rhabditida</taxon>
        <taxon>Spirurina</taxon>
        <taxon>Oxyuridomorpha</taxon>
        <taxon>Oxyuroidea</taxon>
        <taxon>Oxyuridae</taxon>
        <taxon>Syphacia</taxon>
    </lineage>
</organism>
<dbReference type="GO" id="GO:0016255">
    <property type="term" value="P:attachment of GPI anchor to protein"/>
    <property type="evidence" value="ECO:0007669"/>
    <property type="project" value="TreeGrafter"/>
</dbReference>
<sequence length="558" mass="63150">MRSLSQSVGKPPRIISALVNNWKSVCILGPTIAVLILAFIILPGYNEPTRVSENALLPALVTENFAYQQRIIGFAKELNLQKDRNAYVARKLRKYGILPHYQRFQINLLPNTNATKSNVFGQIYASRSASVEAILVAVSIEDSIEAISTSLALATYCREQIYWARNLIFVFVDGGVIGMKAFLASYYGEEASGNFYYDHIDSQGGAIIGAFIIKTTGSSFRTLNIEYNMLNGQLPNLDLINLVVRLADKFDVIPTIYNSGRQYFWSDIAKTVAKGIFTQAFVSTEGLHSVFGSYGIQAVTIHAKGSTGHLTLGNLAKICEGMLRSLNNIIERFHQSYFLYILPNPRRFISVAYYMPIIGFMILPFIVLALREWTLMESLSLPNAFIIYHIIGLFCYIYGKFITEHLLSIGSYFHLIFLLVPYYKFLPRALEPNSSGKFFMFLELALVIGLKTPLVIFFSNFVFTLESAKSSMSYCLFFFSRLRWLREVLGFIVHPMVLFLLIRSQFLSQAETLTETLHSTANFIAYSYLFNDIGFHLLQICLIPLWSILLHYTSTSVV</sequence>
<protein>
    <submittedName>
        <fullName evidence="3">Glycosylphosphatidylinositol anchor attachment 1 protein</fullName>
    </submittedName>
</protein>
<evidence type="ECO:0000313" key="3">
    <source>
        <dbReference type="WBParaSite" id="SMUV_0000429001-mRNA-1"/>
    </source>
</evidence>
<dbReference type="Proteomes" id="UP000046393">
    <property type="component" value="Unplaced"/>
</dbReference>
<feature type="transmembrane region" description="Helical" evidence="1">
    <location>
        <begin position="483"/>
        <end position="502"/>
    </location>
</feature>
<evidence type="ECO:0000256" key="1">
    <source>
        <dbReference type="SAM" id="Phobius"/>
    </source>
</evidence>
<feature type="transmembrane region" description="Helical" evidence="1">
    <location>
        <begin position="405"/>
        <end position="426"/>
    </location>
</feature>
<dbReference type="Pfam" id="PF04114">
    <property type="entry name" value="Gaa1"/>
    <property type="match status" value="1"/>
</dbReference>
<dbReference type="AlphaFoldDB" id="A0A158R4S5"/>
<feature type="transmembrane region" description="Helical" evidence="1">
    <location>
        <begin position="351"/>
        <end position="370"/>
    </location>
</feature>
<keyword evidence="1" id="KW-1133">Transmembrane helix</keyword>
<dbReference type="GO" id="GO:0042765">
    <property type="term" value="C:GPI-anchor transamidase complex"/>
    <property type="evidence" value="ECO:0007669"/>
    <property type="project" value="InterPro"/>
</dbReference>
<dbReference type="PANTHER" id="PTHR13304">
    <property type="entry name" value="GLYCOSYLPHOSPHATIDYLINOSITOL ANCHOR ATTACHMENT 1 PROTEIN"/>
    <property type="match status" value="1"/>
</dbReference>
<dbReference type="PANTHER" id="PTHR13304:SF0">
    <property type="entry name" value="GLYCOSYLPHOSPHATIDYLINOSITOL ANCHOR ATTACHMENT 1 PROTEIN"/>
    <property type="match status" value="1"/>
</dbReference>
<proteinExistence type="predicted"/>
<feature type="transmembrane region" description="Helical" evidence="1">
    <location>
        <begin position="382"/>
        <end position="399"/>
    </location>
</feature>
<accession>A0A158R4S5</accession>
<feature type="transmembrane region" description="Helical" evidence="1">
    <location>
        <begin position="438"/>
        <end position="463"/>
    </location>
</feature>
<name>A0A158R4S5_9BILA</name>
<dbReference type="Gene3D" id="3.40.630.10">
    <property type="entry name" value="Zn peptidases"/>
    <property type="match status" value="1"/>
</dbReference>
<dbReference type="InterPro" id="IPR007246">
    <property type="entry name" value="Gaa1"/>
</dbReference>
<feature type="transmembrane region" description="Helical" evidence="1">
    <location>
        <begin position="523"/>
        <end position="549"/>
    </location>
</feature>